<reference evidence="2" key="1">
    <citation type="journal article" date="2023" name="BMC Genomics">
        <title>Chromosome-level genome assemblies of Cutaneotrichosporon spp. (Trichosporonales, Basidiomycota) reveal imbalanced evolution between nucleotide sequences and chromosome synteny.</title>
        <authorList>
            <person name="Kobayashi Y."/>
            <person name="Kayamori A."/>
            <person name="Aoki K."/>
            <person name="Shiwa Y."/>
            <person name="Matsutani M."/>
            <person name="Fujita N."/>
            <person name="Sugita T."/>
            <person name="Iwasaki W."/>
            <person name="Tanaka N."/>
            <person name="Takashima M."/>
        </authorList>
    </citation>
    <scope>NUCLEOTIDE SEQUENCE</scope>
    <source>
        <strain evidence="2">HIS019</strain>
    </source>
</reference>
<evidence type="ECO:0000313" key="2">
    <source>
        <dbReference type="EMBL" id="BEI92205.1"/>
    </source>
</evidence>
<dbReference type="RefSeq" id="XP_060457470.1">
    <property type="nucleotide sequence ID" value="XM_060600925.1"/>
</dbReference>
<proteinExistence type="predicted"/>
<dbReference type="GeneID" id="85496075"/>
<dbReference type="KEGG" id="ccac:CcaHIS019_0410250"/>
<dbReference type="InterPro" id="IPR032710">
    <property type="entry name" value="NTF2-like_dom_sf"/>
</dbReference>
<organism evidence="2 3">
    <name type="scientific">Cutaneotrichosporon cavernicola</name>
    <dbReference type="NCBI Taxonomy" id="279322"/>
    <lineage>
        <taxon>Eukaryota</taxon>
        <taxon>Fungi</taxon>
        <taxon>Dikarya</taxon>
        <taxon>Basidiomycota</taxon>
        <taxon>Agaricomycotina</taxon>
        <taxon>Tremellomycetes</taxon>
        <taxon>Trichosporonales</taxon>
        <taxon>Trichosporonaceae</taxon>
        <taxon>Cutaneotrichosporon</taxon>
    </lineage>
</organism>
<dbReference type="Pfam" id="PF12680">
    <property type="entry name" value="SnoaL_2"/>
    <property type="match status" value="1"/>
</dbReference>
<feature type="domain" description="SnoaL-like" evidence="1">
    <location>
        <begin position="16"/>
        <end position="111"/>
    </location>
</feature>
<sequence length="144" mass="16138">MPDLAVKPAVARSLATWHRMIATDDMSDLESIVHPDAVFRSPMAFTPYESRAAVTMFLRTVLTVFKDFKYHRTLASADGLSVVLEFSASVNGKKLKGIDLVKFDEDGLIREFEVMVRPFSGLQELGSEMGKRVKDKIPQFKGKL</sequence>
<keyword evidence="3" id="KW-1185">Reference proteome</keyword>
<evidence type="ECO:0000259" key="1">
    <source>
        <dbReference type="Pfam" id="PF12680"/>
    </source>
</evidence>
<evidence type="ECO:0000313" key="3">
    <source>
        <dbReference type="Proteomes" id="UP001233271"/>
    </source>
</evidence>
<dbReference type="Proteomes" id="UP001233271">
    <property type="component" value="Chromosome 4"/>
</dbReference>
<protein>
    <recommendedName>
        <fullName evidence="1">SnoaL-like domain-containing protein</fullName>
    </recommendedName>
</protein>
<dbReference type="EMBL" id="AP028215">
    <property type="protein sequence ID" value="BEI92205.1"/>
    <property type="molecule type" value="Genomic_DNA"/>
</dbReference>
<dbReference type="AlphaFoldDB" id="A0AA48QWB2"/>
<dbReference type="InterPro" id="IPR037401">
    <property type="entry name" value="SnoaL-like"/>
</dbReference>
<dbReference type="Gene3D" id="3.10.450.50">
    <property type="match status" value="1"/>
</dbReference>
<accession>A0AA48QWB2</accession>
<gene>
    <name evidence="2" type="ORF">CcaverHIS019_0410250</name>
</gene>
<dbReference type="SUPFAM" id="SSF54427">
    <property type="entry name" value="NTF2-like"/>
    <property type="match status" value="1"/>
</dbReference>
<name>A0AA48QWB2_9TREE</name>